<accession>A0A921UTU3</accession>
<reference evidence="1" key="2">
    <citation type="submission" date="2020-10" db="EMBL/GenBank/DDBJ databases">
        <authorList>
            <person name="Cooper E.A."/>
            <person name="Brenton Z.W."/>
            <person name="Flinn B.S."/>
            <person name="Jenkins J."/>
            <person name="Shu S."/>
            <person name="Flowers D."/>
            <person name="Luo F."/>
            <person name="Wang Y."/>
            <person name="Xia P."/>
            <person name="Barry K."/>
            <person name="Daum C."/>
            <person name="Lipzen A."/>
            <person name="Yoshinaga Y."/>
            <person name="Schmutz J."/>
            <person name="Saski C."/>
            <person name="Vermerris W."/>
            <person name="Kresovich S."/>
        </authorList>
    </citation>
    <scope>NUCLEOTIDE SEQUENCE</scope>
</reference>
<dbReference type="AlphaFoldDB" id="A0A921UTU3"/>
<dbReference type="Proteomes" id="UP000807115">
    <property type="component" value="Chromosome 2"/>
</dbReference>
<dbReference type="EMBL" id="CM027681">
    <property type="protein sequence ID" value="KAG0544314.1"/>
    <property type="molecule type" value="Genomic_DNA"/>
</dbReference>
<comment type="caution">
    <text evidence="1">The sequence shown here is derived from an EMBL/GenBank/DDBJ whole genome shotgun (WGS) entry which is preliminary data.</text>
</comment>
<proteinExistence type="predicted"/>
<gene>
    <name evidence="1" type="ORF">BDA96_02G264800</name>
</gene>
<sequence length="64" mass="7607">MLTPASAKDQHQCFPTSCHSAIHLKASQRGFDSMCFLVSWMIWKEHNDRTLDTRPHRRYIWCTK</sequence>
<evidence type="ECO:0000313" key="2">
    <source>
        <dbReference type="Proteomes" id="UP000807115"/>
    </source>
</evidence>
<organism evidence="1 2">
    <name type="scientific">Sorghum bicolor</name>
    <name type="common">Sorghum</name>
    <name type="synonym">Sorghum vulgare</name>
    <dbReference type="NCBI Taxonomy" id="4558"/>
    <lineage>
        <taxon>Eukaryota</taxon>
        <taxon>Viridiplantae</taxon>
        <taxon>Streptophyta</taxon>
        <taxon>Embryophyta</taxon>
        <taxon>Tracheophyta</taxon>
        <taxon>Spermatophyta</taxon>
        <taxon>Magnoliopsida</taxon>
        <taxon>Liliopsida</taxon>
        <taxon>Poales</taxon>
        <taxon>Poaceae</taxon>
        <taxon>PACMAD clade</taxon>
        <taxon>Panicoideae</taxon>
        <taxon>Andropogonodae</taxon>
        <taxon>Andropogoneae</taxon>
        <taxon>Sorghinae</taxon>
        <taxon>Sorghum</taxon>
    </lineage>
</organism>
<protein>
    <submittedName>
        <fullName evidence="1">Uncharacterized protein</fullName>
    </submittedName>
</protein>
<evidence type="ECO:0000313" key="1">
    <source>
        <dbReference type="EMBL" id="KAG0544314.1"/>
    </source>
</evidence>
<reference evidence="1" key="1">
    <citation type="journal article" date="2019" name="BMC Genomics">
        <title>A new reference genome for Sorghum bicolor reveals high levels of sequence similarity between sweet and grain genotypes: implications for the genetics of sugar metabolism.</title>
        <authorList>
            <person name="Cooper E.A."/>
            <person name="Brenton Z.W."/>
            <person name="Flinn B.S."/>
            <person name="Jenkins J."/>
            <person name="Shu S."/>
            <person name="Flowers D."/>
            <person name="Luo F."/>
            <person name="Wang Y."/>
            <person name="Xia P."/>
            <person name="Barry K."/>
            <person name="Daum C."/>
            <person name="Lipzen A."/>
            <person name="Yoshinaga Y."/>
            <person name="Schmutz J."/>
            <person name="Saski C."/>
            <person name="Vermerris W."/>
            <person name="Kresovich S."/>
        </authorList>
    </citation>
    <scope>NUCLEOTIDE SEQUENCE</scope>
</reference>
<name>A0A921UTU3_SORBI</name>